<feature type="compositionally biased region" description="Polar residues" evidence="6">
    <location>
        <begin position="571"/>
        <end position="582"/>
    </location>
</feature>
<feature type="domain" description="THAP-type" evidence="7">
    <location>
        <begin position="1"/>
        <end position="74"/>
    </location>
</feature>
<dbReference type="OrthoDB" id="6375458at2759"/>
<dbReference type="Proteomes" id="UP000694843">
    <property type="component" value="Unplaced"/>
</dbReference>
<keyword evidence="2 5" id="KW-0863">Zinc-finger</keyword>
<evidence type="ECO:0000256" key="1">
    <source>
        <dbReference type="ARBA" id="ARBA00022723"/>
    </source>
</evidence>
<dbReference type="KEGG" id="hazt:108676686"/>
<name>A0A8B7P2N6_HYAAZ</name>
<feature type="region of interest" description="Disordered" evidence="6">
    <location>
        <begin position="199"/>
        <end position="230"/>
    </location>
</feature>
<evidence type="ECO:0000313" key="8">
    <source>
        <dbReference type="Proteomes" id="UP000694843"/>
    </source>
</evidence>
<evidence type="ECO:0000313" key="9">
    <source>
        <dbReference type="RefSeq" id="XP_018020293.1"/>
    </source>
</evidence>
<reference evidence="9" key="1">
    <citation type="submission" date="2025-08" db="UniProtKB">
        <authorList>
            <consortium name="RefSeq"/>
        </authorList>
    </citation>
    <scope>IDENTIFICATION</scope>
    <source>
        <tissue evidence="9">Whole organism</tissue>
    </source>
</reference>
<feature type="compositionally biased region" description="Basic and acidic residues" evidence="6">
    <location>
        <begin position="633"/>
        <end position="647"/>
    </location>
</feature>
<feature type="region of interest" description="Disordered" evidence="6">
    <location>
        <begin position="108"/>
        <end position="147"/>
    </location>
</feature>
<keyword evidence="1" id="KW-0479">Metal-binding</keyword>
<evidence type="ECO:0000256" key="4">
    <source>
        <dbReference type="ARBA" id="ARBA00023125"/>
    </source>
</evidence>
<evidence type="ECO:0000256" key="2">
    <source>
        <dbReference type="ARBA" id="ARBA00022771"/>
    </source>
</evidence>
<keyword evidence="4 5" id="KW-0238">DNA-binding</keyword>
<dbReference type="PANTHER" id="PTHR23080">
    <property type="entry name" value="THAP DOMAIN PROTEIN"/>
    <property type="match status" value="1"/>
</dbReference>
<evidence type="ECO:0000256" key="5">
    <source>
        <dbReference type="PROSITE-ProRule" id="PRU00309"/>
    </source>
</evidence>
<dbReference type="InterPro" id="IPR027805">
    <property type="entry name" value="Transposase_HTH_dom"/>
</dbReference>
<keyword evidence="3" id="KW-0862">Zinc</keyword>
<proteinExistence type="predicted"/>
<gene>
    <name evidence="9" type="primary">LOC108676686</name>
</gene>
<feature type="compositionally biased region" description="Basic and acidic residues" evidence="6">
    <location>
        <begin position="525"/>
        <end position="534"/>
    </location>
</feature>
<organism evidence="8 9">
    <name type="scientific">Hyalella azteca</name>
    <name type="common">Amphipod</name>
    <dbReference type="NCBI Taxonomy" id="294128"/>
    <lineage>
        <taxon>Eukaryota</taxon>
        <taxon>Metazoa</taxon>
        <taxon>Ecdysozoa</taxon>
        <taxon>Arthropoda</taxon>
        <taxon>Crustacea</taxon>
        <taxon>Multicrustacea</taxon>
        <taxon>Malacostraca</taxon>
        <taxon>Eumalacostraca</taxon>
        <taxon>Peracarida</taxon>
        <taxon>Amphipoda</taxon>
        <taxon>Senticaudata</taxon>
        <taxon>Talitrida</taxon>
        <taxon>Talitroidea</taxon>
        <taxon>Hyalellidae</taxon>
        <taxon>Hyalella</taxon>
    </lineage>
</organism>
<feature type="compositionally biased region" description="Basic and acidic residues" evidence="6">
    <location>
        <begin position="122"/>
        <end position="132"/>
    </location>
</feature>
<dbReference type="SUPFAM" id="SSF57716">
    <property type="entry name" value="Glucocorticoid receptor-like (DNA-binding domain)"/>
    <property type="match status" value="1"/>
</dbReference>
<dbReference type="PROSITE" id="PS50950">
    <property type="entry name" value="ZF_THAP"/>
    <property type="match status" value="1"/>
</dbReference>
<protein>
    <submittedName>
        <fullName evidence="9">Uncharacterized protein LOC108676686</fullName>
    </submittedName>
</protein>
<dbReference type="Pfam" id="PF05485">
    <property type="entry name" value="THAP"/>
    <property type="match status" value="1"/>
</dbReference>
<dbReference type="InterPro" id="IPR006612">
    <property type="entry name" value="THAP_Znf"/>
</dbReference>
<evidence type="ECO:0000256" key="3">
    <source>
        <dbReference type="ARBA" id="ARBA00022833"/>
    </source>
</evidence>
<accession>A0A8B7P2N6</accession>
<dbReference type="GeneID" id="108676686"/>
<feature type="compositionally biased region" description="Polar residues" evidence="6">
    <location>
        <begin position="609"/>
        <end position="631"/>
    </location>
</feature>
<feature type="compositionally biased region" description="Basic residues" evidence="6">
    <location>
        <begin position="201"/>
        <end position="215"/>
    </location>
</feature>
<evidence type="ECO:0000259" key="7">
    <source>
        <dbReference type="PROSITE" id="PS50950"/>
    </source>
</evidence>
<feature type="compositionally biased region" description="Acidic residues" evidence="6">
    <location>
        <begin position="499"/>
        <end position="508"/>
    </location>
</feature>
<dbReference type="GO" id="GO:0008270">
    <property type="term" value="F:zinc ion binding"/>
    <property type="evidence" value="ECO:0007669"/>
    <property type="project" value="UniProtKB-KW"/>
</dbReference>
<dbReference type="SMART" id="SM00980">
    <property type="entry name" value="THAP"/>
    <property type="match status" value="1"/>
</dbReference>
<sequence>MAVCAANGCTNKPCKDLEFFDFPENKEQRARWISALQKPDGWQPSVTSKICSVHFVTRLVSPHPWHPDYVPSVFRSLRTKKRDKSSRARQIIEAELGLDEKAGSFSYDERKQQKKMGTPWRASDELSFHGDDSFDTPRMLSSKKKKISDAALLSESKRKLKQLEMSEMDIFDEDRMSVQSGLFDSHDEDSLIEAVAEVKPKRGRGRGRGRGRRGVGGRGASSRDQGNEDGKCRNCQSYIQQIALLQEELNAKKAVAAEWDEMVREKSRLFKMKLNIYKGELQTTKEKIAALQLNEAFFQKSKHRVVMYTGLPNYSILITLFSLVSLAVKNDIHISSITRFQQFILCLMKLRMNLKFKDLANRFAIDFCKIERFFPEWMDALHRQVSHVLVWPPDNVQYRLSVLSQSLKDHYKIIKDVVRVTKFISSDGHLRKNHKIEIVCGALIHISEVAVSDVQDKLPDVLVEKEKIIEDYLKAIGKYVPSCPSISSPDEAQKHESDVEMVEGESIADEPFSTDDALSQDQDMESMHKEESKATNEPAVDPQLDADKTIAASTGNATSEEVPDIGDDSKSSSQTKFSTEGTTGCEVENAESKLGESNAPIPIYPDPSSVVTDPASTSINETLKENASSTEADNEKSQETTEPHEEIAKSDASLICLDVLNETADDAVTIPPVDAVTIPPFDAVANQPVTDETVPPVDAVIIPPVDASLLTASEGDSQHSTPSNAVVGSIGAVDIGSTAQNYANSLADSRETLEIVPPTEDQLSASGAHLDTCVGLEKMDVDLPAAVSEASVIASSAASTMLPHGDLVFSSTDVPSVAADLLSELMGAASSSDHGSTVTEVLLNVATAMAASASSDMDPVTADVLLGSSDPSKMDANVVIGQGDRTDLSLDNVVGNSNCNNPDSTNLEKLHLECQAIHEELLDHIEVLREQLPHSTKLTSFETFEEVVNCLDEQLLSVPKSVASRGLQCWLTLTKLKLNLDDTDLSYSYSISVENVKKIFDDCVRILSKEWKDEEEYDSLVDEILMKEFSYLSRTSDDRSDAALKVCRFINSKANSSLDTTVTENILYSTSFSEVWGSVGQDRSASELQQLLAAELQQLQRIVQQRPVLTEELLSSSHDTFVEYYTGFSDYDSLHDVFNALLPGPKIHSSKSGDLSPYSQFICVLLRLVHNLPKDEILLRLPKAPENDDSVEQLFNNHDPDVEVIISTWLPWIHTQFMQLVTWPAARDDGEEFLRELRSRYRYLASVAPLLRMQAEAVCTALYNAGHHLYCVTSDDEEQGDDRELVEWLF</sequence>
<dbReference type="RefSeq" id="XP_018020293.1">
    <property type="nucleotide sequence ID" value="XM_018164804.2"/>
</dbReference>
<evidence type="ECO:0000256" key="6">
    <source>
        <dbReference type="SAM" id="MobiDB-lite"/>
    </source>
</evidence>
<keyword evidence="8" id="KW-1185">Reference proteome</keyword>
<feature type="region of interest" description="Disordered" evidence="6">
    <location>
        <begin position="484"/>
        <end position="647"/>
    </location>
</feature>
<dbReference type="Pfam" id="PF13613">
    <property type="entry name" value="HTH_Tnp_4"/>
    <property type="match status" value="1"/>
</dbReference>
<dbReference type="GO" id="GO:0003677">
    <property type="term" value="F:DNA binding"/>
    <property type="evidence" value="ECO:0007669"/>
    <property type="project" value="UniProtKB-UniRule"/>
</dbReference>